<dbReference type="PANTHER" id="PTHR42760:SF135">
    <property type="entry name" value="BLL7886 PROTEIN"/>
    <property type="match status" value="1"/>
</dbReference>
<gene>
    <name evidence="3" type="ORF">EV679_3042</name>
</gene>
<dbReference type="OrthoDB" id="9806974at2"/>
<evidence type="ECO:0000313" key="3">
    <source>
        <dbReference type="EMBL" id="RZS65255.1"/>
    </source>
</evidence>
<evidence type="ECO:0000313" key="4">
    <source>
        <dbReference type="Proteomes" id="UP000292039"/>
    </source>
</evidence>
<dbReference type="GO" id="GO:0016616">
    <property type="term" value="F:oxidoreductase activity, acting on the CH-OH group of donors, NAD or NADP as acceptor"/>
    <property type="evidence" value="ECO:0007669"/>
    <property type="project" value="UniProtKB-ARBA"/>
</dbReference>
<dbReference type="Proteomes" id="UP000292039">
    <property type="component" value="Unassembled WGS sequence"/>
</dbReference>
<dbReference type="InterPro" id="IPR002347">
    <property type="entry name" value="SDR_fam"/>
</dbReference>
<dbReference type="PANTHER" id="PTHR42760">
    <property type="entry name" value="SHORT-CHAIN DEHYDROGENASES/REDUCTASES FAMILY MEMBER"/>
    <property type="match status" value="1"/>
</dbReference>
<dbReference type="RefSeq" id="WP_130487659.1">
    <property type="nucleotide sequence ID" value="NZ_CBCSEB010000004.1"/>
</dbReference>
<accession>A0A4Q7MAN9</accession>
<sequence>MAQENKQTAAVTAGPVVLITGGAGTIGLAIARRFAAQGARVALMDRQPLAAMQALRQELLQAGAAGVTLISGDLAELEAHEDWLRQIETELGDSVHCLVNNAGVGAVQRADMLALTPEAFDAVMDINLRGTFFLTQAVMKRFLAQEQAAHPRSIITVSSISVEAASTERAEYCISKSGLGMLTRLAALRLAAAGIPVFELRPGITHSGMTQVVAPRYDRLIADGLVPAGRWGEGEDMAGMVTALASGAFAFATGTVIQADGGLMIPRL</sequence>
<dbReference type="GO" id="GO:0030497">
    <property type="term" value="P:fatty acid elongation"/>
    <property type="evidence" value="ECO:0007669"/>
    <property type="project" value="TreeGrafter"/>
</dbReference>
<comment type="similarity">
    <text evidence="1">Belongs to the short-chain dehydrogenases/reductases (SDR) family.</text>
</comment>
<dbReference type="SUPFAM" id="SSF51735">
    <property type="entry name" value="NAD(P)-binding Rossmann-fold domains"/>
    <property type="match status" value="1"/>
</dbReference>
<dbReference type="PROSITE" id="PS00061">
    <property type="entry name" value="ADH_SHORT"/>
    <property type="match status" value="1"/>
</dbReference>
<name>A0A4Q7MAN9_9BURK</name>
<dbReference type="Gene3D" id="3.40.50.720">
    <property type="entry name" value="NAD(P)-binding Rossmann-like Domain"/>
    <property type="match status" value="1"/>
</dbReference>
<dbReference type="InterPro" id="IPR036291">
    <property type="entry name" value="NAD(P)-bd_dom_sf"/>
</dbReference>
<dbReference type="Pfam" id="PF13561">
    <property type="entry name" value="adh_short_C2"/>
    <property type="match status" value="1"/>
</dbReference>
<proteinExistence type="inferred from homology"/>
<reference evidence="3 4" key="1">
    <citation type="submission" date="2019-02" db="EMBL/GenBank/DDBJ databases">
        <title>Genomic Encyclopedia of Type Strains, Phase IV (KMG-IV): sequencing the most valuable type-strain genomes for metagenomic binning, comparative biology and taxonomic classification.</title>
        <authorList>
            <person name="Goeker M."/>
        </authorList>
    </citation>
    <scope>NUCLEOTIDE SEQUENCE [LARGE SCALE GENOMIC DNA]</scope>
    <source>
        <strain evidence="3 4">DSM 16618</strain>
    </source>
</reference>
<dbReference type="EMBL" id="SGWZ01000006">
    <property type="protein sequence ID" value="RZS65255.1"/>
    <property type="molecule type" value="Genomic_DNA"/>
</dbReference>
<dbReference type="PRINTS" id="PR00081">
    <property type="entry name" value="GDHRDH"/>
</dbReference>
<dbReference type="SMART" id="SM00822">
    <property type="entry name" value="PKS_KR"/>
    <property type="match status" value="1"/>
</dbReference>
<comment type="caution">
    <text evidence="3">The sequence shown here is derived from an EMBL/GenBank/DDBJ whole genome shotgun (WGS) entry which is preliminary data.</text>
</comment>
<dbReference type="InterPro" id="IPR020904">
    <property type="entry name" value="Sc_DH/Rdtase_CS"/>
</dbReference>
<dbReference type="AlphaFoldDB" id="A0A4Q7MAN9"/>
<dbReference type="InterPro" id="IPR057326">
    <property type="entry name" value="KR_dom"/>
</dbReference>
<evidence type="ECO:0000259" key="2">
    <source>
        <dbReference type="SMART" id="SM00822"/>
    </source>
</evidence>
<evidence type="ECO:0000256" key="1">
    <source>
        <dbReference type="ARBA" id="ARBA00006484"/>
    </source>
</evidence>
<organism evidence="3 4">
    <name type="scientific">Kerstersia gyiorum</name>
    <dbReference type="NCBI Taxonomy" id="206506"/>
    <lineage>
        <taxon>Bacteria</taxon>
        <taxon>Pseudomonadati</taxon>
        <taxon>Pseudomonadota</taxon>
        <taxon>Betaproteobacteria</taxon>
        <taxon>Burkholderiales</taxon>
        <taxon>Alcaligenaceae</taxon>
        <taxon>Kerstersia</taxon>
    </lineage>
</organism>
<feature type="domain" description="Ketoreductase" evidence="2">
    <location>
        <begin position="15"/>
        <end position="201"/>
    </location>
</feature>
<dbReference type="PRINTS" id="PR00080">
    <property type="entry name" value="SDRFAMILY"/>
</dbReference>
<dbReference type="NCBIfam" id="NF009386">
    <property type="entry name" value="PRK12745.1"/>
    <property type="match status" value="1"/>
</dbReference>
<protein>
    <submittedName>
        <fullName evidence="3">NAD(P)-dependent dehydrogenase (Short-subunit alcohol dehydrogenase family)</fullName>
    </submittedName>
</protein>